<evidence type="ECO:0000313" key="5">
    <source>
        <dbReference type="Proteomes" id="UP000291020"/>
    </source>
</evidence>
<feature type="region of interest" description="Disordered" evidence="2">
    <location>
        <begin position="76"/>
        <end position="95"/>
    </location>
</feature>
<dbReference type="Ensembl" id="ENSGAGT00000028374.1">
    <property type="protein sequence ID" value="ENSGAGP00000024927.1"/>
    <property type="gene ID" value="ENSGAGG00000018224.1"/>
</dbReference>
<dbReference type="InterPro" id="IPR010357">
    <property type="entry name" value="TXNDC17_dom"/>
</dbReference>
<dbReference type="Gene3D" id="3.40.30.10">
    <property type="entry name" value="Glutaredoxin"/>
    <property type="match status" value="1"/>
</dbReference>
<organism evidence="4 5">
    <name type="scientific">Gopherus agassizii</name>
    <name type="common">Agassiz's desert tortoise</name>
    <dbReference type="NCBI Taxonomy" id="38772"/>
    <lineage>
        <taxon>Eukaryota</taxon>
        <taxon>Metazoa</taxon>
        <taxon>Chordata</taxon>
        <taxon>Craniata</taxon>
        <taxon>Vertebrata</taxon>
        <taxon>Euteleostomi</taxon>
        <taxon>Archelosauria</taxon>
        <taxon>Testudinata</taxon>
        <taxon>Testudines</taxon>
        <taxon>Cryptodira</taxon>
        <taxon>Durocryptodira</taxon>
        <taxon>Testudinoidea</taxon>
        <taxon>Testudinidae</taxon>
        <taxon>Gopherus</taxon>
    </lineage>
</organism>
<reference evidence="5" key="1">
    <citation type="journal article" date="2017" name="PLoS ONE">
        <title>The Agassiz's desert tortoise genome provides a resource for the conservation of a threatened species.</title>
        <authorList>
            <person name="Tollis M."/>
            <person name="DeNardo D.F."/>
            <person name="Cornelius J.A."/>
            <person name="Dolby G.A."/>
            <person name="Edwards T."/>
            <person name="Henen B.T."/>
            <person name="Karl A.E."/>
            <person name="Murphy R.W."/>
            <person name="Kusumi K."/>
        </authorList>
    </citation>
    <scope>NUCLEOTIDE SEQUENCE [LARGE SCALE GENOMIC DNA]</scope>
</reference>
<dbReference type="SUPFAM" id="SSF52833">
    <property type="entry name" value="Thioredoxin-like"/>
    <property type="match status" value="1"/>
</dbReference>
<keyword evidence="5" id="KW-1185">Reference proteome</keyword>
<evidence type="ECO:0000313" key="4">
    <source>
        <dbReference type="Ensembl" id="ENSGAGP00000024927.1"/>
    </source>
</evidence>
<reference evidence="4" key="3">
    <citation type="submission" date="2025-09" db="UniProtKB">
        <authorList>
            <consortium name="Ensembl"/>
        </authorList>
    </citation>
    <scope>IDENTIFICATION</scope>
</reference>
<evidence type="ECO:0000259" key="3">
    <source>
        <dbReference type="Pfam" id="PF06110"/>
    </source>
</evidence>
<sequence length="95" mass="10319">MGWEEKAVRGYSEFVQAAQQSRGRPVFALFCGDKDAQGRSWCPDCVTGESGGGTPPLRRAWAGPLLPFLYRAVSSSLSLSPPASLRRPSLLPQPR</sequence>
<name>A0A452IB20_9SAUR</name>
<reference evidence="4" key="2">
    <citation type="submission" date="2025-08" db="UniProtKB">
        <authorList>
            <consortium name="Ensembl"/>
        </authorList>
    </citation>
    <scope>IDENTIFICATION</scope>
</reference>
<proteinExistence type="predicted"/>
<protein>
    <recommendedName>
        <fullName evidence="1">Thioredoxin domain-containing protein 17</fullName>
    </recommendedName>
</protein>
<dbReference type="InterPro" id="IPR036249">
    <property type="entry name" value="Thioredoxin-like_sf"/>
</dbReference>
<dbReference type="STRING" id="38772.ENSGAGP00000024927"/>
<evidence type="ECO:0000256" key="1">
    <source>
        <dbReference type="ARBA" id="ARBA00016949"/>
    </source>
</evidence>
<feature type="domain" description="Thioredoxin" evidence="3">
    <location>
        <begin position="8"/>
        <end position="49"/>
    </location>
</feature>
<dbReference type="Proteomes" id="UP000291020">
    <property type="component" value="Unassembled WGS sequence"/>
</dbReference>
<dbReference type="AlphaFoldDB" id="A0A452IB20"/>
<accession>A0A452IB20</accession>
<evidence type="ECO:0000256" key="2">
    <source>
        <dbReference type="SAM" id="MobiDB-lite"/>
    </source>
</evidence>
<dbReference type="Pfam" id="PF06110">
    <property type="entry name" value="TXD17-like_Trx"/>
    <property type="match status" value="1"/>
</dbReference>